<comment type="similarity">
    <text evidence="4 19">In the C-terminal section; belongs to the NnrD/CARKD family.</text>
</comment>
<comment type="catalytic activity">
    <reaction evidence="1 18 19">
        <text>(6R)-NADHX = (6S)-NADHX</text>
        <dbReference type="Rhea" id="RHEA:32215"/>
        <dbReference type="ChEBI" id="CHEBI:64074"/>
        <dbReference type="ChEBI" id="CHEBI:64075"/>
        <dbReference type="EC" id="5.1.99.6"/>
    </reaction>
</comment>
<feature type="domain" description="YjeF C-terminal" evidence="20">
    <location>
        <begin position="228"/>
        <end position="492"/>
    </location>
</feature>
<dbReference type="EMBL" id="PQVF01000001">
    <property type="protein sequence ID" value="POY39317.1"/>
    <property type="molecule type" value="Genomic_DNA"/>
</dbReference>
<evidence type="ECO:0000256" key="1">
    <source>
        <dbReference type="ARBA" id="ARBA00000013"/>
    </source>
</evidence>
<evidence type="ECO:0000256" key="8">
    <source>
        <dbReference type="ARBA" id="ARBA00022857"/>
    </source>
</evidence>
<dbReference type="NCBIfam" id="TIGR00197">
    <property type="entry name" value="yjeF_nterm"/>
    <property type="match status" value="1"/>
</dbReference>
<organism evidence="22 23">
    <name type="scientific">Solitalea longa</name>
    <dbReference type="NCBI Taxonomy" id="2079460"/>
    <lineage>
        <taxon>Bacteria</taxon>
        <taxon>Pseudomonadati</taxon>
        <taxon>Bacteroidota</taxon>
        <taxon>Sphingobacteriia</taxon>
        <taxon>Sphingobacteriales</taxon>
        <taxon>Sphingobacteriaceae</taxon>
        <taxon>Solitalea</taxon>
    </lineage>
</organism>
<evidence type="ECO:0000313" key="22">
    <source>
        <dbReference type="EMBL" id="POY39317.1"/>
    </source>
</evidence>
<comment type="caution">
    <text evidence="18">Lacks conserved residue(s) required for the propagation of feature annotation.</text>
</comment>
<evidence type="ECO:0000256" key="6">
    <source>
        <dbReference type="ARBA" id="ARBA00022741"/>
    </source>
</evidence>
<dbReference type="SUPFAM" id="SSF64153">
    <property type="entry name" value="YjeF N-terminal domain-like"/>
    <property type="match status" value="1"/>
</dbReference>
<dbReference type="PANTHER" id="PTHR12592:SF0">
    <property type="entry name" value="ATP-DEPENDENT (S)-NAD(P)H-HYDRATE DEHYDRATASE"/>
    <property type="match status" value="1"/>
</dbReference>
<comment type="similarity">
    <text evidence="17">Belongs to the NnrD/CARKD family.</text>
</comment>
<evidence type="ECO:0000259" key="21">
    <source>
        <dbReference type="PROSITE" id="PS51385"/>
    </source>
</evidence>
<dbReference type="EC" id="4.2.1.136" evidence="19"/>
<keyword evidence="10 17" id="KW-0520">NAD</keyword>
<evidence type="ECO:0000256" key="3">
    <source>
        <dbReference type="ARBA" id="ARBA00006001"/>
    </source>
</evidence>
<keyword evidence="8 17" id="KW-0521">NADP</keyword>
<keyword evidence="6 17" id="KW-0547">Nucleotide-binding</keyword>
<feature type="binding site" evidence="17">
    <location>
        <position position="434"/>
    </location>
    <ligand>
        <name>(6S)-NADPHX</name>
        <dbReference type="ChEBI" id="CHEBI:64076"/>
    </ligand>
</feature>
<dbReference type="RefSeq" id="WP_103787419.1">
    <property type="nucleotide sequence ID" value="NZ_PQVF01000001.1"/>
</dbReference>
<dbReference type="OrthoDB" id="9806925at2"/>
<dbReference type="GO" id="GO:0110051">
    <property type="term" value="P:metabolite repair"/>
    <property type="evidence" value="ECO:0007669"/>
    <property type="project" value="TreeGrafter"/>
</dbReference>
<keyword evidence="13" id="KW-0511">Multifunctional enzyme</keyword>
<dbReference type="InterPro" id="IPR000631">
    <property type="entry name" value="CARKD"/>
</dbReference>
<feature type="binding site" evidence="18">
    <location>
        <begin position="59"/>
        <end position="63"/>
    </location>
    <ligand>
        <name>(6S)-NADPHX</name>
        <dbReference type="ChEBI" id="CHEBI:64076"/>
    </ligand>
</feature>
<keyword evidence="7 17" id="KW-0067">ATP-binding</keyword>
<dbReference type="Gene3D" id="3.40.50.10260">
    <property type="entry name" value="YjeF N-terminal domain"/>
    <property type="match status" value="1"/>
</dbReference>
<feature type="binding site" evidence="18">
    <location>
        <position position="127"/>
    </location>
    <ligand>
        <name>K(+)</name>
        <dbReference type="ChEBI" id="CHEBI:29103"/>
    </ligand>
</feature>
<evidence type="ECO:0000256" key="19">
    <source>
        <dbReference type="PIRNR" id="PIRNR017184"/>
    </source>
</evidence>
<evidence type="ECO:0000256" key="5">
    <source>
        <dbReference type="ARBA" id="ARBA00022723"/>
    </source>
</evidence>
<gene>
    <name evidence="18" type="primary">nnrE</name>
    <name evidence="17" type="synonym">nnrD</name>
    <name evidence="22" type="ORF">C3K47_02125</name>
</gene>
<proteinExistence type="inferred from homology"/>
<evidence type="ECO:0000256" key="15">
    <source>
        <dbReference type="ARBA" id="ARBA00048238"/>
    </source>
</evidence>
<dbReference type="InterPro" id="IPR036652">
    <property type="entry name" value="YjeF_N_dom_sf"/>
</dbReference>
<dbReference type="PIRSF" id="PIRSF017184">
    <property type="entry name" value="Nnr"/>
    <property type="match status" value="1"/>
</dbReference>
<comment type="cofactor">
    <cofactor evidence="17">
        <name>Mg(2+)</name>
        <dbReference type="ChEBI" id="CHEBI:18420"/>
    </cofactor>
</comment>
<dbReference type="GO" id="GO:0052856">
    <property type="term" value="F:NAD(P)HX epimerase activity"/>
    <property type="evidence" value="ECO:0007669"/>
    <property type="project" value="UniProtKB-UniRule"/>
</dbReference>
<feature type="binding site" evidence="17">
    <location>
        <position position="369"/>
    </location>
    <ligand>
        <name>(6S)-NADPHX</name>
        <dbReference type="ChEBI" id="CHEBI:64076"/>
    </ligand>
</feature>
<feature type="binding site" evidence="18">
    <location>
        <position position="160"/>
    </location>
    <ligand>
        <name>(6S)-NADPHX</name>
        <dbReference type="ChEBI" id="CHEBI:64076"/>
    </ligand>
</feature>
<dbReference type="InterPro" id="IPR017953">
    <property type="entry name" value="Carbohydrate_kinase_pred_CS"/>
</dbReference>
<dbReference type="InterPro" id="IPR004443">
    <property type="entry name" value="YjeF_N_dom"/>
</dbReference>
<dbReference type="Pfam" id="PF03853">
    <property type="entry name" value="YjeF_N"/>
    <property type="match status" value="1"/>
</dbReference>
<evidence type="ECO:0000256" key="14">
    <source>
        <dbReference type="ARBA" id="ARBA00025153"/>
    </source>
</evidence>
<sequence>MQKIITATQTRQADQFTIANEPISSVGLMERATKSFVVKFMEEVPAKNIMIAVYCGTGNNGGDGLAIARLLSARNYTNVKVVILQHSFKTSPEFDENFRSVQKLNLPVHIIQSDDELPAETSEIIIDAVLGSGLNKPLEGILKQWIDQLNALHKKVIAVDIPTGMFADEPNQADSTKFKADLVITFQRPKLNFLLPESALVMKSWEAVDIGLDEHFIQSCESELALIEEKDIRLIFKKRENFSHKGTFGHSLIIAGKDETMGAALLTAEACLNTGSGLTTAFIPPSGLIALNTRLPEVMAGFGEPGWQKYSALAIGPGLGTDDPAVAVLKNALKNFRGPCVFDADALNMLASDKSLFDLVPEQSILTPHVKEFDRLFGSHKNWNHRIKTMQQEARERELIIVLKNRYTIIALPTGMVYFNLTGTPAMASGGMGDVLTGIIVALLAQGYSAIQAAMAGVYLHGKAGNELEELGYSVIRASELAKQVSKTIFNFK</sequence>
<dbReference type="HAMAP" id="MF_01966">
    <property type="entry name" value="NADHX_epimerase"/>
    <property type="match status" value="1"/>
</dbReference>
<comment type="similarity">
    <text evidence="18">Belongs to the NnrE/AIBP family.</text>
</comment>
<comment type="similarity">
    <text evidence="3 19">In the N-terminal section; belongs to the NnrE/AIBP family.</text>
</comment>
<keyword evidence="9 18" id="KW-0630">Potassium</keyword>
<dbReference type="AlphaFoldDB" id="A0A2S5AAQ9"/>
<comment type="catalytic activity">
    <reaction evidence="15 17 19">
        <text>(6S)-NADHX + ADP = AMP + phosphate + NADH + H(+)</text>
        <dbReference type="Rhea" id="RHEA:32223"/>
        <dbReference type="ChEBI" id="CHEBI:15378"/>
        <dbReference type="ChEBI" id="CHEBI:43474"/>
        <dbReference type="ChEBI" id="CHEBI:57945"/>
        <dbReference type="ChEBI" id="CHEBI:64074"/>
        <dbReference type="ChEBI" id="CHEBI:456215"/>
        <dbReference type="ChEBI" id="CHEBI:456216"/>
        <dbReference type="EC" id="4.2.1.136"/>
    </reaction>
</comment>
<dbReference type="PROSITE" id="PS01050">
    <property type="entry name" value="YJEF_C_2"/>
    <property type="match status" value="1"/>
</dbReference>
<keyword evidence="23" id="KW-1185">Reference proteome</keyword>
<dbReference type="PROSITE" id="PS51385">
    <property type="entry name" value="YJEF_N"/>
    <property type="match status" value="1"/>
</dbReference>
<feature type="domain" description="YjeF N-terminal" evidence="21">
    <location>
        <begin position="10"/>
        <end position="218"/>
    </location>
</feature>
<comment type="function">
    <text evidence="14 19">Bifunctional enzyme that catalyzes the epimerization of the S- and R-forms of NAD(P)HX and the dehydration of the S-form of NAD(P)HX at the expense of ADP, which is converted to AMP. This allows the repair of both epimers of NAD(P)HX, a damaged form of NAD(P)H that is a result of enzymatic or heat-dependent hydration.</text>
</comment>
<dbReference type="InterPro" id="IPR029056">
    <property type="entry name" value="Ribokinase-like"/>
</dbReference>
<evidence type="ECO:0000256" key="4">
    <source>
        <dbReference type="ARBA" id="ARBA00009524"/>
    </source>
</evidence>
<dbReference type="GO" id="GO:0046872">
    <property type="term" value="F:metal ion binding"/>
    <property type="evidence" value="ECO:0007669"/>
    <property type="project" value="UniProtKB-UniRule"/>
</dbReference>
<keyword evidence="11 18" id="KW-0413">Isomerase</keyword>
<reference evidence="22 23" key="1">
    <citation type="submission" date="2018-01" db="EMBL/GenBank/DDBJ databases">
        <authorList>
            <person name="Gaut B.S."/>
            <person name="Morton B.R."/>
            <person name="Clegg M.T."/>
            <person name="Duvall M.R."/>
        </authorList>
    </citation>
    <scope>NUCLEOTIDE SEQUENCE [LARGE SCALE GENOMIC DNA]</scope>
    <source>
        <strain evidence="22 23">HR-AV</strain>
    </source>
</reference>
<evidence type="ECO:0000256" key="7">
    <source>
        <dbReference type="ARBA" id="ARBA00022840"/>
    </source>
</evidence>
<keyword evidence="5 18" id="KW-0479">Metal-binding</keyword>
<comment type="function">
    <text evidence="17">Catalyzes the dehydration of the S-form of NAD(P)HX at the expense of ADP, which is converted to AMP. Together with NAD(P)HX epimerase, which catalyzes the epimerization of the S- and R-forms, the enzyme allows the repair of both epimers of NAD(P)HX, a damaged form of NAD(P)H that is a result of enzymatic or heat-dependent hydration.</text>
</comment>
<evidence type="ECO:0000313" key="23">
    <source>
        <dbReference type="Proteomes" id="UP000236893"/>
    </source>
</evidence>
<dbReference type="Pfam" id="PF01256">
    <property type="entry name" value="Carb_kinase"/>
    <property type="match status" value="1"/>
</dbReference>
<dbReference type="GO" id="GO:0005524">
    <property type="term" value="F:ATP binding"/>
    <property type="evidence" value="ECO:0007669"/>
    <property type="project" value="UniProtKB-UniRule"/>
</dbReference>
<evidence type="ECO:0000256" key="16">
    <source>
        <dbReference type="ARBA" id="ARBA00049209"/>
    </source>
</evidence>
<evidence type="ECO:0000256" key="2">
    <source>
        <dbReference type="ARBA" id="ARBA00000909"/>
    </source>
</evidence>
<evidence type="ECO:0000256" key="11">
    <source>
        <dbReference type="ARBA" id="ARBA00023235"/>
    </source>
</evidence>
<name>A0A2S5AAQ9_9SPHI</name>
<comment type="catalytic activity">
    <reaction evidence="16 17 19">
        <text>(6S)-NADPHX + ADP = AMP + phosphate + NADPH + H(+)</text>
        <dbReference type="Rhea" id="RHEA:32235"/>
        <dbReference type="ChEBI" id="CHEBI:15378"/>
        <dbReference type="ChEBI" id="CHEBI:43474"/>
        <dbReference type="ChEBI" id="CHEBI:57783"/>
        <dbReference type="ChEBI" id="CHEBI:64076"/>
        <dbReference type="ChEBI" id="CHEBI:456215"/>
        <dbReference type="ChEBI" id="CHEBI:456216"/>
        <dbReference type="EC" id="4.2.1.136"/>
    </reaction>
</comment>
<dbReference type="InterPro" id="IPR030677">
    <property type="entry name" value="Nnr"/>
</dbReference>
<comment type="subunit">
    <text evidence="17">Homotetramer.</text>
</comment>
<dbReference type="CDD" id="cd01171">
    <property type="entry name" value="YXKO-related"/>
    <property type="match status" value="1"/>
</dbReference>
<dbReference type="Gene3D" id="3.40.1190.20">
    <property type="match status" value="1"/>
</dbReference>
<feature type="binding site" evidence="17">
    <location>
        <begin position="404"/>
        <end position="408"/>
    </location>
    <ligand>
        <name>AMP</name>
        <dbReference type="ChEBI" id="CHEBI:456215"/>
    </ligand>
</feature>
<feature type="binding site" evidence="17">
    <location>
        <position position="433"/>
    </location>
    <ligand>
        <name>AMP</name>
        <dbReference type="ChEBI" id="CHEBI:456215"/>
    </ligand>
</feature>
<evidence type="ECO:0000256" key="10">
    <source>
        <dbReference type="ARBA" id="ARBA00023027"/>
    </source>
</evidence>
<comment type="function">
    <text evidence="18">Catalyzes the epimerization of the S- and R-forms of NAD(P)HX, a damaged form of NAD(P)H that is a result of enzymatic or heat-dependent hydration. This is a prerequisite for the S-specific NAD(P)H-hydrate dehydratase to allow the repair of both epimers of NAD(P)HX.</text>
</comment>
<feature type="binding site" evidence="17">
    <location>
        <position position="318"/>
    </location>
    <ligand>
        <name>(6S)-NADPHX</name>
        <dbReference type="ChEBI" id="CHEBI:64076"/>
    </ligand>
</feature>
<dbReference type="Proteomes" id="UP000236893">
    <property type="component" value="Unassembled WGS sequence"/>
</dbReference>
<evidence type="ECO:0000256" key="9">
    <source>
        <dbReference type="ARBA" id="ARBA00022958"/>
    </source>
</evidence>
<dbReference type="EC" id="5.1.99.6" evidence="19"/>
<feature type="binding site" evidence="18">
    <location>
        <begin position="131"/>
        <end position="137"/>
    </location>
    <ligand>
        <name>(6S)-NADPHX</name>
        <dbReference type="ChEBI" id="CHEBI:64076"/>
    </ligand>
</feature>
<evidence type="ECO:0000256" key="17">
    <source>
        <dbReference type="HAMAP-Rule" id="MF_01965"/>
    </source>
</evidence>
<feature type="binding site" evidence="18">
    <location>
        <position position="60"/>
    </location>
    <ligand>
        <name>K(+)</name>
        <dbReference type="ChEBI" id="CHEBI:29103"/>
    </ligand>
</feature>
<dbReference type="GO" id="GO:0052855">
    <property type="term" value="F:ADP-dependent NAD(P)H-hydrate dehydratase activity"/>
    <property type="evidence" value="ECO:0007669"/>
    <property type="project" value="UniProtKB-UniRule"/>
</dbReference>
<dbReference type="HAMAP" id="MF_01965">
    <property type="entry name" value="NADHX_dehydratase"/>
    <property type="match status" value="1"/>
</dbReference>
<dbReference type="SUPFAM" id="SSF53613">
    <property type="entry name" value="Ribokinase-like"/>
    <property type="match status" value="1"/>
</dbReference>
<dbReference type="PANTHER" id="PTHR12592">
    <property type="entry name" value="ATP-DEPENDENT (S)-NAD(P)H-HYDRATE DEHYDRATASE FAMILY MEMBER"/>
    <property type="match status" value="1"/>
</dbReference>
<feature type="binding site" evidence="18">
    <location>
        <position position="163"/>
    </location>
    <ligand>
        <name>K(+)</name>
        <dbReference type="ChEBI" id="CHEBI:29103"/>
    </ligand>
</feature>
<feature type="binding site" evidence="17">
    <location>
        <position position="263"/>
    </location>
    <ligand>
        <name>(6S)-NADPHX</name>
        <dbReference type="ChEBI" id="CHEBI:64076"/>
    </ligand>
</feature>
<evidence type="ECO:0000256" key="13">
    <source>
        <dbReference type="ARBA" id="ARBA00023268"/>
    </source>
</evidence>
<protein>
    <recommendedName>
        <fullName evidence="19">Bifunctional NAD(P)H-hydrate repair enzyme</fullName>
    </recommendedName>
    <alternativeName>
        <fullName evidence="19">Nicotinamide nucleotide repair protein</fullName>
    </alternativeName>
    <domain>
        <recommendedName>
            <fullName evidence="19">ADP-dependent (S)-NAD(P)H-hydrate dehydratase</fullName>
            <ecNumber evidence="19">4.2.1.136</ecNumber>
        </recommendedName>
        <alternativeName>
            <fullName evidence="19">ADP-dependent NAD(P)HX dehydratase</fullName>
        </alternativeName>
    </domain>
    <domain>
        <recommendedName>
            <fullName evidence="19">NAD(P)H-hydrate epimerase</fullName>
            <ecNumber evidence="19">5.1.99.6</ecNumber>
        </recommendedName>
    </domain>
</protein>
<comment type="catalytic activity">
    <reaction evidence="2 18 19">
        <text>(6R)-NADPHX = (6S)-NADPHX</text>
        <dbReference type="Rhea" id="RHEA:32227"/>
        <dbReference type="ChEBI" id="CHEBI:64076"/>
        <dbReference type="ChEBI" id="CHEBI:64077"/>
        <dbReference type="EC" id="5.1.99.6"/>
    </reaction>
</comment>
<evidence type="ECO:0000259" key="20">
    <source>
        <dbReference type="PROSITE" id="PS51383"/>
    </source>
</evidence>
<comment type="caution">
    <text evidence="22">The sequence shown here is derived from an EMBL/GenBank/DDBJ whole genome shotgun (WGS) entry which is preliminary data.</text>
</comment>
<dbReference type="PROSITE" id="PS51383">
    <property type="entry name" value="YJEF_C_3"/>
    <property type="match status" value="1"/>
</dbReference>
<comment type="cofactor">
    <cofactor evidence="18 19">
        <name>K(+)</name>
        <dbReference type="ChEBI" id="CHEBI:29103"/>
    </cofactor>
    <text evidence="18 19">Binds 1 potassium ion per subunit.</text>
</comment>
<dbReference type="GO" id="GO:0046496">
    <property type="term" value="P:nicotinamide nucleotide metabolic process"/>
    <property type="evidence" value="ECO:0007669"/>
    <property type="project" value="UniProtKB-UniRule"/>
</dbReference>
<accession>A0A2S5AAQ9</accession>
<evidence type="ECO:0000256" key="18">
    <source>
        <dbReference type="HAMAP-Rule" id="MF_01966"/>
    </source>
</evidence>
<keyword evidence="12 17" id="KW-0456">Lyase</keyword>
<evidence type="ECO:0000256" key="12">
    <source>
        <dbReference type="ARBA" id="ARBA00023239"/>
    </source>
</evidence>
<dbReference type="NCBIfam" id="TIGR00196">
    <property type="entry name" value="yjeF_cterm"/>
    <property type="match status" value="1"/>
</dbReference>